<dbReference type="RefSeq" id="XP_001316630.1">
    <property type="nucleotide sequence ID" value="XM_001316595.1"/>
</dbReference>
<organism evidence="1 2">
    <name type="scientific">Trichomonas vaginalis (strain ATCC PRA-98 / G3)</name>
    <dbReference type="NCBI Taxonomy" id="412133"/>
    <lineage>
        <taxon>Eukaryota</taxon>
        <taxon>Metamonada</taxon>
        <taxon>Parabasalia</taxon>
        <taxon>Trichomonadida</taxon>
        <taxon>Trichomonadidae</taxon>
        <taxon>Trichomonas</taxon>
    </lineage>
</organism>
<sequence>MDMLTLRCIRDSSSDSDEEFTSAETSQRLANKLFVNDDEIDEAWLEDIEKKFNRLSPEDQHDICYCLVSRLLRSIKFLLLERKGAVNIVIQDEGKEEEETEEDQTDPLADCDQVDISFEKGLDMLKDEDEEVNNNQINNCKRNSNKSQEIQKLSRRLNKWRQLARDRLSQLEEDIEFRNRLINSLTISNR</sequence>
<dbReference type="EMBL" id="DS113476">
    <property type="protein sequence ID" value="EAY04407.1"/>
    <property type="molecule type" value="Genomic_DNA"/>
</dbReference>
<reference evidence="1" key="2">
    <citation type="journal article" date="2007" name="Science">
        <title>Draft genome sequence of the sexually transmitted pathogen Trichomonas vaginalis.</title>
        <authorList>
            <person name="Carlton J.M."/>
            <person name="Hirt R.P."/>
            <person name="Silva J.C."/>
            <person name="Delcher A.L."/>
            <person name="Schatz M."/>
            <person name="Zhao Q."/>
            <person name="Wortman J.R."/>
            <person name="Bidwell S.L."/>
            <person name="Alsmark U.C.M."/>
            <person name="Besteiro S."/>
            <person name="Sicheritz-Ponten T."/>
            <person name="Noel C.J."/>
            <person name="Dacks J.B."/>
            <person name="Foster P.G."/>
            <person name="Simillion C."/>
            <person name="Van de Peer Y."/>
            <person name="Miranda-Saavedra D."/>
            <person name="Barton G.J."/>
            <person name="Westrop G.D."/>
            <person name="Mueller S."/>
            <person name="Dessi D."/>
            <person name="Fiori P.L."/>
            <person name="Ren Q."/>
            <person name="Paulsen I."/>
            <person name="Zhang H."/>
            <person name="Bastida-Corcuera F.D."/>
            <person name="Simoes-Barbosa A."/>
            <person name="Brown M.T."/>
            <person name="Hayes R.D."/>
            <person name="Mukherjee M."/>
            <person name="Okumura C.Y."/>
            <person name="Schneider R."/>
            <person name="Smith A.J."/>
            <person name="Vanacova S."/>
            <person name="Villalvazo M."/>
            <person name="Haas B.J."/>
            <person name="Pertea M."/>
            <person name="Feldblyum T.V."/>
            <person name="Utterback T.R."/>
            <person name="Shu C.L."/>
            <person name="Osoegawa K."/>
            <person name="de Jong P.J."/>
            <person name="Hrdy I."/>
            <person name="Horvathova L."/>
            <person name="Zubacova Z."/>
            <person name="Dolezal P."/>
            <person name="Malik S.B."/>
            <person name="Logsdon J.M. Jr."/>
            <person name="Henze K."/>
            <person name="Gupta A."/>
            <person name="Wang C.C."/>
            <person name="Dunne R.L."/>
            <person name="Upcroft J.A."/>
            <person name="Upcroft P."/>
            <person name="White O."/>
            <person name="Salzberg S.L."/>
            <person name="Tang P."/>
            <person name="Chiu C.-H."/>
            <person name="Lee Y.-S."/>
            <person name="Embley T.M."/>
            <person name="Coombs G.H."/>
            <person name="Mottram J.C."/>
            <person name="Tachezy J."/>
            <person name="Fraser-Liggett C.M."/>
            <person name="Johnson P.J."/>
        </authorList>
    </citation>
    <scope>NUCLEOTIDE SEQUENCE [LARGE SCALE GENOMIC DNA]</scope>
    <source>
        <strain evidence="1">G3</strain>
    </source>
</reference>
<dbReference type="AlphaFoldDB" id="A2ESG3"/>
<name>A2ESG3_TRIV3</name>
<evidence type="ECO:0000313" key="1">
    <source>
        <dbReference type="EMBL" id="EAY04407.1"/>
    </source>
</evidence>
<gene>
    <name evidence="1" type="ORF">TVAG_417050</name>
</gene>
<accession>A2ESG3</accession>
<dbReference type="Proteomes" id="UP000001542">
    <property type="component" value="Unassembled WGS sequence"/>
</dbReference>
<protein>
    <submittedName>
        <fullName evidence="1">Uncharacterized protein</fullName>
    </submittedName>
</protein>
<reference evidence="1" key="1">
    <citation type="submission" date="2006-10" db="EMBL/GenBank/DDBJ databases">
        <authorList>
            <person name="Amadeo P."/>
            <person name="Zhao Q."/>
            <person name="Wortman J."/>
            <person name="Fraser-Liggett C."/>
            <person name="Carlton J."/>
        </authorList>
    </citation>
    <scope>NUCLEOTIDE SEQUENCE</scope>
    <source>
        <strain evidence="1">G3</strain>
    </source>
</reference>
<evidence type="ECO:0000313" key="2">
    <source>
        <dbReference type="Proteomes" id="UP000001542"/>
    </source>
</evidence>
<keyword evidence="2" id="KW-1185">Reference proteome</keyword>
<dbReference type="InParanoid" id="A2ESG3"/>
<dbReference type="VEuPathDB" id="TrichDB:TVAGG3_0277900"/>
<proteinExistence type="predicted"/>
<dbReference type="KEGG" id="tva:4762268"/>
<dbReference type="VEuPathDB" id="TrichDB:TVAG_417050"/>